<reference evidence="1" key="1">
    <citation type="journal article" date="2019" name="bioRxiv">
        <title>The Genome of the Zebra Mussel, Dreissena polymorpha: A Resource for Invasive Species Research.</title>
        <authorList>
            <person name="McCartney M.A."/>
            <person name="Auch B."/>
            <person name="Kono T."/>
            <person name="Mallez S."/>
            <person name="Zhang Y."/>
            <person name="Obille A."/>
            <person name="Becker A."/>
            <person name="Abrahante J.E."/>
            <person name="Garbe J."/>
            <person name="Badalamenti J.P."/>
            <person name="Herman A."/>
            <person name="Mangelson H."/>
            <person name="Liachko I."/>
            <person name="Sullivan S."/>
            <person name="Sone E.D."/>
            <person name="Koren S."/>
            <person name="Silverstein K.A.T."/>
            <person name="Beckman K.B."/>
            <person name="Gohl D.M."/>
        </authorList>
    </citation>
    <scope>NUCLEOTIDE SEQUENCE</scope>
    <source>
        <strain evidence="1">Duluth1</strain>
        <tissue evidence="1">Whole animal</tissue>
    </source>
</reference>
<reference evidence="1" key="2">
    <citation type="submission" date="2020-11" db="EMBL/GenBank/DDBJ databases">
        <authorList>
            <person name="McCartney M.A."/>
            <person name="Auch B."/>
            <person name="Kono T."/>
            <person name="Mallez S."/>
            <person name="Becker A."/>
            <person name="Gohl D.M."/>
            <person name="Silverstein K.A.T."/>
            <person name="Koren S."/>
            <person name="Bechman K.B."/>
            <person name="Herman A."/>
            <person name="Abrahante J.E."/>
            <person name="Garbe J."/>
        </authorList>
    </citation>
    <scope>NUCLEOTIDE SEQUENCE</scope>
    <source>
        <strain evidence="1">Duluth1</strain>
        <tissue evidence="1">Whole animal</tissue>
    </source>
</reference>
<organism evidence="1 2">
    <name type="scientific">Dreissena polymorpha</name>
    <name type="common">Zebra mussel</name>
    <name type="synonym">Mytilus polymorpha</name>
    <dbReference type="NCBI Taxonomy" id="45954"/>
    <lineage>
        <taxon>Eukaryota</taxon>
        <taxon>Metazoa</taxon>
        <taxon>Spiralia</taxon>
        <taxon>Lophotrochozoa</taxon>
        <taxon>Mollusca</taxon>
        <taxon>Bivalvia</taxon>
        <taxon>Autobranchia</taxon>
        <taxon>Heteroconchia</taxon>
        <taxon>Euheterodonta</taxon>
        <taxon>Imparidentia</taxon>
        <taxon>Neoheterodontei</taxon>
        <taxon>Myida</taxon>
        <taxon>Dreissenoidea</taxon>
        <taxon>Dreissenidae</taxon>
        <taxon>Dreissena</taxon>
    </lineage>
</organism>
<evidence type="ECO:0000313" key="1">
    <source>
        <dbReference type="EMBL" id="KAH3796450.1"/>
    </source>
</evidence>
<evidence type="ECO:0000313" key="2">
    <source>
        <dbReference type="Proteomes" id="UP000828390"/>
    </source>
</evidence>
<protein>
    <submittedName>
        <fullName evidence="1">Uncharacterized protein</fullName>
    </submittedName>
</protein>
<dbReference type="AlphaFoldDB" id="A0A9D4FCX2"/>
<dbReference type="EMBL" id="JAIWYP010000007">
    <property type="protein sequence ID" value="KAH3796450.1"/>
    <property type="molecule type" value="Genomic_DNA"/>
</dbReference>
<dbReference type="Gene3D" id="2.30.30.140">
    <property type="match status" value="1"/>
</dbReference>
<gene>
    <name evidence="1" type="ORF">DPMN_150018</name>
</gene>
<comment type="caution">
    <text evidence="1">The sequence shown here is derived from an EMBL/GenBank/DDBJ whole genome shotgun (WGS) entry which is preliminary data.</text>
</comment>
<keyword evidence="2" id="KW-1185">Reference proteome</keyword>
<proteinExistence type="predicted"/>
<accession>A0A9D4FCX2</accession>
<sequence length="54" mass="6504">MVKKTLHAPMCLKIDENHQKCLLRYEDRSEYWSLFKDIHRGTVACQHTLFALHF</sequence>
<name>A0A9D4FCX2_DREPO</name>
<dbReference type="Proteomes" id="UP000828390">
    <property type="component" value="Unassembled WGS sequence"/>
</dbReference>